<keyword evidence="2" id="KW-0472">Membrane</keyword>
<dbReference type="PANTHER" id="PTHR37577:SF1">
    <property type="entry name" value="INTEGRAL MEMBRANE PROTEIN"/>
    <property type="match status" value="1"/>
</dbReference>
<name>A0A8H5BBE4_9AGAR</name>
<dbReference type="AlphaFoldDB" id="A0A8H5BBE4"/>
<evidence type="ECO:0000313" key="4">
    <source>
        <dbReference type="Proteomes" id="UP000541558"/>
    </source>
</evidence>
<keyword evidence="2" id="KW-1133">Transmembrane helix</keyword>
<organism evidence="3 4">
    <name type="scientific">Ephemerocybe angulata</name>
    <dbReference type="NCBI Taxonomy" id="980116"/>
    <lineage>
        <taxon>Eukaryota</taxon>
        <taxon>Fungi</taxon>
        <taxon>Dikarya</taxon>
        <taxon>Basidiomycota</taxon>
        <taxon>Agaricomycotina</taxon>
        <taxon>Agaricomycetes</taxon>
        <taxon>Agaricomycetidae</taxon>
        <taxon>Agaricales</taxon>
        <taxon>Agaricineae</taxon>
        <taxon>Psathyrellaceae</taxon>
        <taxon>Ephemerocybe</taxon>
    </lineage>
</organism>
<protein>
    <submittedName>
        <fullName evidence="3">Uncharacterized protein</fullName>
    </submittedName>
</protein>
<dbReference type="EMBL" id="JAACJK010000174">
    <property type="protein sequence ID" value="KAF5319087.1"/>
    <property type="molecule type" value="Genomic_DNA"/>
</dbReference>
<feature type="transmembrane region" description="Helical" evidence="2">
    <location>
        <begin position="53"/>
        <end position="76"/>
    </location>
</feature>
<evidence type="ECO:0000256" key="1">
    <source>
        <dbReference type="SAM" id="MobiDB-lite"/>
    </source>
</evidence>
<sequence>MYGSLFNSLQVHSLAVYDLRGPSAPSIITAMALDQCGCSCLQPDPDIAGIGGMISFAVGSAVTINIAVATLLLNLSSSHNKLDIWLSTRLFKRLRNTQGPTANAMSNLILLSILFSSSDSQLITGFVVLLAGWIQFWNGLSVYHFSVIVNMAWSATNSQLLSFFASQLVQDSHAMGPPEPKEEDCDDELTSGASTPPNTLRFPRRSKPLRASLMLVHAGLLLTATAIQSHGEWYASYQCPVLCVAKRLRPGGSTMRWMIVNYLLLLWGYSAAIIPSFAITSKLAKSIHASISRQLGRLKSTPQPLSFVIRLLTYFGLFVESMTFQIIFPYGWFILGLLDLVVVRYWGKVAFEKCGEDMKAETRWGFGQLVPILYLVAPLLPAIDAFGRYRMLKRYEASRRLSLPQASGSTQTTSSG</sequence>
<keyword evidence="4" id="KW-1185">Reference proteome</keyword>
<feature type="transmembrane region" description="Helical" evidence="2">
    <location>
        <begin position="366"/>
        <end position="386"/>
    </location>
</feature>
<dbReference type="Proteomes" id="UP000541558">
    <property type="component" value="Unassembled WGS sequence"/>
</dbReference>
<dbReference type="PANTHER" id="PTHR37577">
    <property type="entry name" value="INTEGRAL MEMBRANE PROTEIN"/>
    <property type="match status" value="1"/>
</dbReference>
<dbReference type="InterPro" id="IPR053018">
    <property type="entry name" value="Elsinochrome_Biosynth-Asso"/>
</dbReference>
<feature type="transmembrane region" description="Helical" evidence="2">
    <location>
        <begin position="122"/>
        <end position="143"/>
    </location>
</feature>
<gene>
    <name evidence="3" type="ORF">D9611_014122</name>
</gene>
<reference evidence="3 4" key="1">
    <citation type="journal article" date="2020" name="ISME J.">
        <title>Uncovering the hidden diversity of litter-decomposition mechanisms in mushroom-forming fungi.</title>
        <authorList>
            <person name="Floudas D."/>
            <person name="Bentzer J."/>
            <person name="Ahren D."/>
            <person name="Johansson T."/>
            <person name="Persson P."/>
            <person name="Tunlid A."/>
        </authorList>
    </citation>
    <scope>NUCLEOTIDE SEQUENCE [LARGE SCALE GENOMIC DNA]</scope>
    <source>
        <strain evidence="3 4">CBS 175.51</strain>
    </source>
</reference>
<feature type="transmembrane region" description="Helical" evidence="2">
    <location>
        <begin position="97"/>
        <end position="116"/>
    </location>
</feature>
<accession>A0A8H5BBE4</accession>
<feature type="transmembrane region" description="Helical" evidence="2">
    <location>
        <begin position="327"/>
        <end position="346"/>
    </location>
</feature>
<feature type="transmembrane region" description="Helical" evidence="2">
    <location>
        <begin position="259"/>
        <end position="279"/>
    </location>
</feature>
<comment type="caution">
    <text evidence="3">The sequence shown here is derived from an EMBL/GenBank/DDBJ whole genome shotgun (WGS) entry which is preliminary data.</text>
</comment>
<dbReference type="OrthoDB" id="2975026at2759"/>
<keyword evidence="2" id="KW-0812">Transmembrane</keyword>
<feature type="region of interest" description="Disordered" evidence="1">
    <location>
        <begin position="173"/>
        <end position="197"/>
    </location>
</feature>
<evidence type="ECO:0000256" key="2">
    <source>
        <dbReference type="SAM" id="Phobius"/>
    </source>
</evidence>
<evidence type="ECO:0000313" key="3">
    <source>
        <dbReference type="EMBL" id="KAF5319087.1"/>
    </source>
</evidence>
<proteinExistence type="predicted"/>